<gene>
    <name evidence="1" type="ORF">PENARI_c005G07757</name>
</gene>
<evidence type="ECO:0000313" key="1">
    <source>
        <dbReference type="EMBL" id="OGE55128.1"/>
    </source>
</evidence>
<name>A0A1F5LPJ7_PENAI</name>
<dbReference type="EMBL" id="LXJU01000005">
    <property type="protein sequence ID" value="OGE55128.1"/>
    <property type="molecule type" value="Genomic_DNA"/>
</dbReference>
<dbReference type="Proteomes" id="UP000177622">
    <property type="component" value="Unassembled WGS sequence"/>
</dbReference>
<dbReference type="AlphaFoldDB" id="A0A1F5LPJ7"/>
<reference evidence="1 2" key="1">
    <citation type="journal article" date="2016" name="Sci. Rep.">
        <title>Penicillium arizonense, a new, genome sequenced fungal species, reveals a high chemical diversity in secreted metabolites.</title>
        <authorList>
            <person name="Grijseels S."/>
            <person name="Nielsen J.C."/>
            <person name="Randelovic M."/>
            <person name="Nielsen J."/>
            <person name="Nielsen K.F."/>
            <person name="Workman M."/>
            <person name="Frisvad J.C."/>
        </authorList>
    </citation>
    <scope>NUCLEOTIDE SEQUENCE [LARGE SCALE GENOMIC DNA]</scope>
    <source>
        <strain evidence="1 2">CBS 141311</strain>
    </source>
</reference>
<accession>A0A1F5LPJ7</accession>
<proteinExistence type="predicted"/>
<keyword evidence="2" id="KW-1185">Reference proteome</keyword>
<dbReference type="GeneID" id="34574606"/>
<organism evidence="1 2">
    <name type="scientific">Penicillium arizonense</name>
    <dbReference type="NCBI Taxonomy" id="1835702"/>
    <lineage>
        <taxon>Eukaryota</taxon>
        <taxon>Fungi</taxon>
        <taxon>Dikarya</taxon>
        <taxon>Ascomycota</taxon>
        <taxon>Pezizomycotina</taxon>
        <taxon>Eurotiomycetes</taxon>
        <taxon>Eurotiomycetidae</taxon>
        <taxon>Eurotiales</taxon>
        <taxon>Aspergillaceae</taxon>
        <taxon>Penicillium</taxon>
    </lineage>
</organism>
<protein>
    <submittedName>
        <fullName evidence="1">Uncharacterized protein</fullName>
    </submittedName>
</protein>
<sequence length="135" mass="15048">MNHRLYVKRSLWGSQRVAEWHIFVDIRPNGQFKSLELVIEDPLTPPQFRRGPAHIEPLHPSVELPLHVFQLSLTHDPHAAIDDALQEAPASDLVPTLMDLEDKGVEIAMVSPGKPHRPATAVALHFVPAAARSKI</sequence>
<comment type="caution">
    <text evidence="1">The sequence shown here is derived from an EMBL/GenBank/DDBJ whole genome shotgun (WGS) entry which is preliminary data.</text>
</comment>
<dbReference type="RefSeq" id="XP_022490558.1">
    <property type="nucleotide sequence ID" value="XM_022629872.1"/>
</dbReference>
<evidence type="ECO:0000313" key="2">
    <source>
        <dbReference type="Proteomes" id="UP000177622"/>
    </source>
</evidence>